<evidence type="ECO:0000313" key="1">
    <source>
        <dbReference type="EMBL" id="TDO37334.1"/>
    </source>
</evidence>
<dbReference type="OrthoDB" id="3383515at2"/>
<organism evidence="1 2">
    <name type="scientific">Paractinoplanes brasiliensis</name>
    <dbReference type="NCBI Taxonomy" id="52695"/>
    <lineage>
        <taxon>Bacteria</taxon>
        <taxon>Bacillati</taxon>
        <taxon>Actinomycetota</taxon>
        <taxon>Actinomycetes</taxon>
        <taxon>Micromonosporales</taxon>
        <taxon>Micromonosporaceae</taxon>
        <taxon>Paractinoplanes</taxon>
    </lineage>
</organism>
<name>A0A4R6JLX6_9ACTN</name>
<keyword evidence="2" id="KW-1185">Reference proteome</keyword>
<accession>A0A4R6JLX6</accession>
<dbReference type="InterPro" id="IPR006311">
    <property type="entry name" value="TAT_signal"/>
</dbReference>
<reference evidence="1 2" key="1">
    <citation type="submission" date="2019-03" db="EMBL/GenBank/DDBJ databases">
        <title>Sequencing the genomes of 1000 actinobacteria strains.</title>
        <authorList>
            <person name="Klenk H.-P."/>
        </authorList>
    </citation>
    <scope>NUCLEOTIDE SEQUENCE [LARGE SCALE GENOMIC DNA]</scope>
    <source>
        <strain evidence="1 2">DSM 43805</strain>
    </source>
</reference>
<proteinExistence type="predicted"/>
<evidence type="ECO:0000313" key="2">
    <source>
        <dbReference type="Proteomes" id="UP000294901"/>
    </source>
</evidence>
<protein>
    <submittedName>
        <fullName evidence="1">Uncharacterized protein</fullName>
    </submittedName>
</protein>
<gene>
    <name evidence="1" type="ORF">C8E87_0948</name>
</gene>
<dbReference type="EMBL" id="SNWR01000001">
    <property type="protein sequence ID" value="TDO37334.1"/>
    <property type="molecule type" value="Genomic_DNA"/>
</dbReference>
<comment type="caution">
    <text evidence="1">The sequence shown here is derived from an EMBL/GenBank/DDBJ whole genome shotgun (WGS) entry which is preliminary data.</text>
</comment>
<sequence>MTIDLSGPPPSGPPGFSRRHLLVSAACGLAGGVAGTWAVIRFRVPGPPDVDAATVAAVEAARVTERFVDLPTPGPSATVIVGRSGRCTVTVGATIVYGSSTDDVLSQGGAVAFELTGANARPPSLAGAGRSFLSVSGVEHPYTVTQSFTATTVIDGLRPGRTTFTAKYRADGNAPVPVFFSHRTIHVSTLGSR</sequence>
<dbReference type="PROSITE" id="PS51318">
    <property type="entry name" value="TAT"/>
    <property type="match status" value="1"/>
</dbReference>
<dbReference type="AlphaFoldDB" id="A0A4R6JLX6"/>
<dbReference type="RefSeq" id="WP_133871971.1">
    <property type="nucleotide sequence ID" value="NZ_BOMD01000055.1"/>
</dbReference>
<dbReference type="Proteomes" id="UP000294901">
    <property type="component" value="Unassembled WGS sequence"/>
</dbReference>